<gene>
    <name evidence="2" type="ORF">PG999_005356</name>
</gene>
<dbReference type="InterPro" id="IPR005097">
    <property type="entry name" value="Sacchrp_dh_NADP-bd"/>
</dbReference>
<name>A0AAW0R1Y1_9PEZI</name>
<dbReference type="InterPro" id="IPR036291">
    <property type="entry name" value="NAD(P)-bd_dom_sf"/>
</dbReference>
<comment type="caution">
    <text evidence="2">The sequence shown here is derived from an EMBL/GenBank/DDBJ whole genome shotgun (WGS) entry which is preliminary data.</text>
</comment>
<evidence type="ECO:0000313" key="3">
    <source>
        <dbReference type="Proteomes" id="UP001392437"/>
    </source>
</evidence>
<accession>A0AAW0R1Y1</accession>
<organism evidence="2 3">
    <name type="scientific">Apiospora kogelbergensis</name>
    <dbReference type="NCBI Taxonomy" id="1337665"/>
    <lineage>
        <taxon>Eukaryota</taxon>
        <taxon>Fungi</taxon>
        <taxon>Dikarya</taxon>
        <taxon>Ascomycota</taxon>
        <taxon>Pezizomycotina</taxon>
        <taxon>Sordariomycetes</taxon>
        <taxon>Xylariomycetidae</taxon>
        <taxon>Amphisphaeriales</taxon>
        <taxon>Apiosporaceae</taxon>
        <taxon>Apiospora</taxon>
    </lineage>
</organism>
<dbReference type="AlphaFoldDB" id="A0AAW0R1Y1"/>
<feature type="domain" description="Saccharopine dehydrogenase NADP binding" evidence="1">
    <location>
        <begin position="4"/>
        <end position="116"/>
    </location>
</feature>
<reference evidence="2 3" key="1">
    <citation type="submission" date="2023-01" db="EMBL/GenBank/DDBJ databases">
        <title>Analysis of 21 Apiospora genomes using comparative genomics revels a genus with tremendous synthesis potential of carbohydrate active enzymes and secondary metabolites.</title>
        <authorList>
            <person name="Sorensen T."/>
        </authorList>
    </citation>
    <scope>NUCLEOTIDE SEQUENCE [LARGE SCALE GENOMIC DNA]</scope>
    <source>
        <strain evidence="2 3">CBS 117206</strain>
    </source>
</reference>
<dbReference type="Pfam" id="PF03435">
    <property type="entry name" value="Sacchrp_dh_NADP"/>
    <property type="match status" value="1"/>
</dbReference>
<proteinExistence type="predicted"/>
<keyword evidence="3" id="KW-1185">Reference proteome</keyword>
<dbReference type="Gene3D" id="3.40.50.720">
    <property type="entry name" value="NAD(P)-binding Rossmann-like Domain"/>
    <property type="match status" value="1"/>
</dbReference>
<dbReference type="PANTHER" id="PTHR43781:SF1">
    <property type="entry name" value="SACCHAROPINE DEHYDROGENASE"/>
    <property type="match status" value="1"/>
</dbReference>
<evidence type="ECO:0000259" key="1">
    <source>
        <dbReference type="Pfam" id="PF03435"/>
    </source>
</evidence>
<dbReference type="SUPFAM" id="SSF51735">
    <property type="entry name" value="NAD(P)-binding Rossmann-fold domains"/>
    <property type="match status" value="1"/>
</dbReference>
<dbReference type="EMBL" id="JAQQWP010000004">
    <property type="protein sequence ID" value="KAK8121236.1"/>
    <property type="molecule type" value="Genomic_DNA"/>
</dbReference>
<sequence>MARIMIYGANGYTGRLASEHAKTLDIPLILAGRSEAAIAHVAASLNAPHRVFDLAGPSRTVSVLKDENIKVLLNCAGPFALTAEPLIAACIEAGVHYLDISAELGSYQLALDRAGAAEKANVMLLPGCGGSVAMLGCLAAHAVRNIQSPTRIDIALRVAGPMSRGSVASAAGSSMAGVKCLQRLDNALLPWSQQDGGSKESAGGQFDFDNGDGLVSCFPLTLPDLITVGKSTGVANIRTFACVGGPGAMSFPDEGKIIKDGPTAEEREASPYHAAVTVTDADGGIGRAVLHTVNGYTFTAMASVEAARRVLAGEVKAGFQTPAMLFGKNFVETIAGSRLVDIETVGKLD</sequence>
<protein>
    <submittedName>
        <fullName evidence="2">NAD(P)-binding protein</fullName>
    </submittedName>
</protein>
<dbReference type="Proteomes" id="UP001392437">
    <property type="component" value="Unassembled WGS sequence"/>
</dbReference>
<evidence type="ECO:0000313" key="2">
    <source>
        <dbReference type="EMBL" id="KAK8121236.1"/>
    </source>
</evidence>
<dbReference type="PANTHER" id="PTHR43781">
    <property type="entry name" value="SACCHAROPINE DEHYDROGENASE"/>
    <property type="match status" value="1"/>
</dbReference>